<dbReference type="AlphaFoldDB" id="A0A0M3HM72"/>
<dbReference type="InterPro" id="IPR019538">
    <property type="entry name" value="PSMD5"/>
</dbReference>
<organism evidence="1 2">
    <name type="scientific">Ascaris lumbricoides</name>
    <name type="common">Giant roundworm</name>
    <dbReference type="NCBI Taxonomy" id="6252"/>
    <lineage>
        <taxon>Eukaryota</taxon>
        <taxon>Metazoa</taxon>
        <taxon>Ecdysozoa</taxon>
        <taxon>Nematoda</taxon>
        <taxon>Chromadorea</taxon>
        <taxon>Rhabditida</taxon>
        <taxon>Spirurina</taxon>
        <taxon>Ascaridomorpha</taxon>
        <taxon>Ascaridoidea</taxon>
        <taxon>Ascarididae</taxon>
        <taxon>Ascaris</taxon>
    </lineage>
</organism>
<evidence type="ECO:0000313" key="2">
    <source>
        <dbReference type="WBParaSite" id="ALUE_0000261701-mRNA-1"/>
    </source>
</evidence>
<dbReference type="GO" id="GO:0043248">
    <property type="term" value="P:proteasome assembly"/>
    <property type="evidence" value="ECO:0007669"/>
    <property type="project" value="InterPro"/>
</dbReference>
<keyword evidence="1" id="KW-1185">Reference proteome</keyword>
<protein>
    <submittedName>
        <fullName evidence="2">26S proteasome non-ATPase regulatory subunit 5</fullName>
    </submittedName>
</protein>
<reference evidence="2" key="1">
    <citation type="submission" date="2017-02" db="UniProtKB">
        <authorList>
            <consortium name="WormBaseParasite"/>
        </authorList>
    </citation>
    <scope>IDENTIFICATION</scope>
</reference>
<dbReference type="WBParaSite" id="ALUE_0000261701-mRNA-1">
    <property type="protein sequence ID" value="ALUE_0000261701-mRNA-1"/>
    <property type="gene ID" value="ALUE_0000261701"/>
</dbReference>
<proteinExistence type="predicted"/>
<name>A0A0M3HM72_ASCLU</name>
<sequence length="94" mass="10049">VLKEGGDASKITDLVDALAKEIETRDILCQLSAVELLSDAASQHASAAEFLMTVGVVDRLYKILQDITEQPDAGFLFPGMLKSSALFGHVFPAV</sequence>
<evidence type="ECO:0000313" key="1">
    <source>
        <dbReference type="Proteomes" id="UP000036681"/>
    </source>
</evidence>
<dbReference type="Pfam" id="PF10508">
    <property type="entry name" value="Proteasom_PSMB"/>
    <property type="match status" value="1"/>
</dbReference>
<accession>A0A0M3HM72</accession>
<dbReference type="Proteomes" id="UP000036681">
    <property type="component" value="Unplaced"/>
</dbReference>